<dbReference type="PANTHER" id="PTHR43075">
    <property type="entry name" value="FORMATE LYASE ACTIVATING ENZYME, PUTATIVE (AFU_ORTHOLOGUE AFUA_2G15630)-RELATED"/>
    <property type="match status" value="1"/>
</dbReference>
<comment type="caution">
    <text evidence="7">The sequence shown here is derived from an EMBL/GenBank/DDBJ whole genome shotgun (WGS) entry which is preliminary data.</text>
</comment>
<dbReference type="SFLD" id="SFLDG01099">
    <property type="entry name" value="Uncharacterised_Radical_SAM_Su"/>
    <property type="match status" value="1"/>
</dbReference>
<dbReference type="AlphaFoldDB" id="A0A964RR65"/>
<name>A0A964RR65_9CLOT</name>
<evidence type="ECO:0000256" key="3">
    <source>
        <dbReference type="ARBA" id="ARBA00023004"/>
    </source>
</evidence>
<evidence type="ECO:0000256" key="4">
    <source>
        <dbReference type="ARBA" id="ARBA00023014"/>
    </source>
</evidence>
<evidence type="ECO:0000313" key="7">
    <source>
        <dbReference type="EMBL" id="MVX66210.1"/>
    </source>
</evidence>
<dbReference type="RefSeq" id="WP_160360809.1">
    <property type="nucleotide sequence ID" value="NZ_WSRQ01000049.1"/>
</dbReference>
<evidence type="ECO:0000256" key="1">
    <source>
        <dbReference type="ARBA" id="ARBA00022691"/>
    </source>
</evidence>
<dbReference type="PIRSF" id="PIRSF004869">
    <property type="entry name" value="PflX_prd"/>
    <property type="match status" value="1"/>
</dbReference>
<proteinExistence type="predicted"/>
<evidence type="ECO:0000259" key="6">
    <source>
        <dbReference type="Pfam" id="PF04055"/>
    </source>
</evidence>
<feature type="binding site" evidence="5">
    <location>
        <position position="68"/>
    </location>
    <ligand>
        <name>[4Fe-4S] cluster</name>
        <dbReference type="ChEBI" id="CHEBI:49883"/>
        <note>4Fe-4S-S-AdoMet</note>
    </ligand>
</feature>
<dbReference type="Proteomes" id="UP000656077">
    <property type="component" value="Unassembled WGS sequence"/>
</dbReference>
<keyword evidence="1 5" id="KW-0949">S-adenosyl-L-methionine</keyword>
<sequence>MNYLSLLDECTLCSRNCKVNRNNSEIGFCRASNKVKIARASLHLWEEPPISQGKGSGTVFFSHCNLKCVFCQNYNISQGIECNLDIQSSNSNPSVTGIEVSIDRLSEIFLELQEKGANNINLVTPTHFIPQIIESLKIAKKNGLIIPILYNTNSYDSVDTIKLLDGYIDVYLPDFKYFNDKYAKKYSNVDNYADNTIKVISEMVNQVGTPKFDSKGNMIKGVIVRHLMLPGLLFDSKKIIDILYNRYKDDIYISLMNQYIPMFKAHNFPEINRPLNSKHYDSLINYALELGIKNGFIQDEGTNTSDFIPEFNLDGVKK</sequence>
<dbReference type="InterPro" id="IPR007197">
    <property type="entry name" value="rSAM"/>
</dbReference>
<dbReference type="EMBL" id="WSRQ01000049">
    <property type="protein sequence ID" value="MVX66210.1"/>
    <property type="molecule type" value="Genomic_DNA"/>
</dbReference>
<dbReference type="InterPro" id="IPR013785">
    <property type="entry name" value="Aldolase_TIM"/>
</dbReference>
<feature type="domain" description="Radical SAM core" evidence="6">
    <location>
        <begin position="60"/>
        <end position="202"/>
    </location>
</feature>
<dbReference type="CDD" id="cd01335">
    <property type="entry name" value="Radical_SAM"/>
    <property type="match status" value="1"/>
</dbReference>
<evidence type="ECO:0000256" key="5">
    <source>
        <dbReference type="PIRSR" id="PIRSR004869-50"/>
    </source>
</evidence>
<dbReference type="SFLD" id="SFLDS00029">
    <property type="entry name" value="Radical_SAM"/>
    <property type="match status" value="1"/>
</dbReference>
<protein>
    <submittedName>
        <fullName evidence="7">Radical SAM protein</fullName>
    </submittedName>
</protein>
<dbReference type="GO" id="GO:0003824">
    <property type="term" value="F:catalytic activity"/>
    <property type="evidence" value="ECO:0007669"/>
    <property type="project" value="InterPro"/>
</dbReference>
<dbReference type="SUPFAM" id="SSF102114">
    <property type="entry name" value="Radical SAM enzymes"/>
    <property type="match status" value="1"/>
</dbReference>
<evidence type="ECO:0000313" key="8">
    <source>
        <dbReference type="Proteomes" id="UP000656077"/>
    </source>
</evidence>
<dbReference type="GO" id="GO:0046872">
    <property type="term" value="F:metal ion binding"/>
    <property type="evidence" value="ECO:0007669"/>
    <property type="project" value="UniProtKB-KW"/>
</dbReference>
<dbReference type="Gene3D" id="3.20.20.70">
    <property type="entry name" value="Aldolase class I"/>
    <property type="match status" value="1"/>
</dbReference>
<dbReference type="InterPro" id="IPR058240">
    <property type="entry name" value="rSAM_sf"/>
</dbReference>
<feature type="binding site" evidence="5">
    <location>
        <position position="64"/>
    </location>
    <ligand>
        <name>[4Fe-4S] cluster</name>
        <dbReference type="ChEBI" id="CHEBI:49883"/>
        <note>4Fe-4S-S-AdoMet</note>
    </ligand>
</feature>
<dbReference type="PANTHER" id="PTHR43075:SF1">
    <property type="entry name" value="FORMATE LYASE ACTIVATING ENZYME, PUTATIVE (AFU_ORTHOLOGUE AFUA_2G15630)-RELATED"/>
    <property type="match status" value="1"/>
</dbReference>
<dbReference type="InterPro" id="IPR040085">
    <property type="entry name" value="MJ0674-like"/>
</dbReference>
<keyword evidence="3 5" id="KW-0408">Iron</keyword>
<organism evidence="7 8">
    <name type="scientific">Clostridium chromiireducens</name>
    <dbReference type="NCBI Taxonomy" id="225345"/>
    <lineage>
        <taxon>Bacteria</taxon>
        <taxon>Bacillati</taxon>
        <taxon>Bacillota</taxon>
        <taxon>Clostridia</taxon>
        <taxon>Eubacteriales</taxon>
        <taxon>Clostridiaceae</taxon>
        <taxon>Clostridium</taxon>
    </lineage>
</organism>
<gene>
    <name evidence="7" type="ORF">GKZ28_21255</name>
</gene>
<dbReference type="InterPro" id="IPR016431">
    <property type="entry name" value="Pyrv-formate_lyase-activ_prd"/>
</dbReference>
<evidence type="ECO:0000256" key="2">
    <source>
        <dbReference type="ARBA" id="ARBA00022723"/>
    </source>
</evidence>
<keyword evidence="4 5" id="KW-0411">Iron-sulfur</keyword>
<accession>A0A964RR65</accession>
<feature type="binding site" evidence="5">
    <location>
        <position position="71"/>
    </location>
    <ligand>
        <name>[4Fe-4S] cluster</name>
        <dbReference type="ChEBI" id="CHEBI:49883"/>
        <note>4Fe-4S-S-AdoMet</note>
    </ligand>
</feature>
<dbReference type="GO" id="GO:0051536">
    <property type="term" value="F:iron-sulfur cluster binding"/>
    <property type="evidence" value="ECO:0007669"/>
    <property type="project" value="UniProtKB-KW"/>
</dbReference>
<dbReference type="Pfam" id="PF04055">
    <property type="entry name" value="Radical_SAM"/>
    <property type="match status" value="1"/>
</dbReference>
<comment type="cofactor">
    <cofactor evidence="5">
        <name>[4Fe-4S] cluster</name>
        <dbReference type="ChEBI" id="CHEBI:49883"/>
    </cofactor>
    <text evidence="5">Binds 1 [4Fe-4S] cluster. The cluster is coordinated with 3 cysteines and an exchangeable S-adenosyl-L-methionine.</text>
</comment>
<reference evidence="7" key="1">
    <citation type="submission" date="2019-12" db="EMBL/GenBank/DDBJ databases">
        <title>Microbes associate with the intestines of laboratory mice.</title>
        <authorList>
            <person name="Navarre W."/>
            <person name="Wong E."/>
        </authorList>
    </citation>
    <scope>NUCLEOTIDE SEQUENCE</scope>
    <source>
        <strain evidence="7">NM79_F5</strain>
    </source>
</reference>
<keyword evidence="2 5" id="KW-0479">Metal-binding</keyword>